<dbReference type="GO" id="GO:0008168">
    <property type="term" value="F:methyltransferase activity"/>
    <property type="evidence" value="ECO:0007669"/>
    <property type="project" value="UniProtKB-KW"/>
</dbReference>
<dbReference type="GO" id="GO:0032259">
    <property type="term" value="P:methylation"/>
    <property type="evidence" value="ECO:0007669"/>
    <property type="project" value="UniProtKB-KW"/>
</dbReference>
<dbReference type="Proteomes" id="UP000830401">
    <property type="component" value="Plasmid unnamed9"/>
</dbReference>
<dbReference type="PRINTS" id="PR00507">
    <property type="entry name" value="N12N6MTFRASE"/>
</dbReference>
<feature type="domain" description="DNA methylase adenine-specific" evidence="2">
    <location>
        <begin position="50"/>
        <end position="102"/>
    </location>
</feature>
<protein>
    <submittedName>
        <fullName evidence="3">SAM-dependent methyltransferase</fullName>
    </submittedName>
</protein>
<accession>A0ABY4GGB8</accession>
<reference evidence="3" key="1">
    <citation type="submission" date="2022-04" db="EMBL/GenBank/DDBJ databases">
        <title>Hymenobacter sp. isolated from the air.</title>
        <authorList>
            <person name="Won M."/>
            <person name="Lee C.-M."/>
            <person name="Woen H.-Y."/>
            <person name="Kwon S.-W."/>
        </authorList>
    </citation>
    <scope>NUCLEOTIDE SEQUENCE</scope>
    <source>
        <strain evidence="3">5420S-77</strain>
        <plasmid evidence="3">unnamed9</plasmid>
    </source>
</reference>
<dbReference type="InterPro" id="IPR029063">
    <property type="entry name" value="SAM-dependent_MTases_sf"/>
</dbReference>
<proteinExistence type="inferred from homology"/>
<sequence>MKDYTPFLIRLKEVLKSFYIKDRITSSELENEVKLLLDGEAGRELRKHVTLEERKEASAFFTGSELSERLAGFLKDNIEKGESVLDPACGAGNLLIACARCMPVLPLLSETIKHWNSRLFAYDVHKEFVEATKCRLAILALERGAQPDIIPEYALLLFTNIYQRDALDNVPWHHTDCLIINPPFGPYDASLDCTWSTGKVSLASLFIERAIKEGIKVIACILPDVLRTGVRYSRWRGLVESCAPIQHIESIGRFDSWADVDVFLVVFTNARYFKINPNYIADIKSVAWWPFHNQEPWELGKLEEAFRIRVGSVVPHRNPLVGFPNASAPAKPYIDAFTCPPWGRMVIDSFTSVRKYGGTCYTPPFLVVRRTSSPSDARRLVATIIEATDEIEDVAVENHLIVIQPLNGSLESCLRLQAQCNTSTTDTWLNERIRCRHLTVASLRELPIQIG</sequence>
<keyword evidence="3" id="KW-0489">Methyltransferase</keyword>
<evidence type="ECO:0000259" key="2">
    <source>
        <dbReference type="Pfam" id="PF02384"/>
    </source>
</evidence>
<evidence type="ECO:0000313" key="3">
    <source>
        <dbReference type="EMBL" id="UOQ69881.1"/>
    </source>
</evidence>
<keyword evidence="4" id="KW-1185">Reference proteome</keyword>
<keyword evidence="3" id="KW-0808">Transferase</keyword>
<evidence type="ECO:0000313" key="4">
    <source>
        <dbReference type="Proteomes" id="UP000830401"/>
    </source>
</evidence>
<dbReference type="Pfam" id="PF02384">
    <property type="entry name" value="N6_Mtase"/>
    <property type="match status" value="1"/>
</dbReference>
<keyword evidence="3" id="KW-0614">Plasmid</keyword>
<comment type="similarity">
    <text evidence="1">Belongs to the N(4)/N(6)-methyltransferase family.</text>
</comment>
<dbReference type="Gene3D" id="3.40.50.150">
    <property type="entry name" value="Vaccinia Virus protein VP39"/>
    <property type="match status" value="1"/>
</dbReference>
<evidence type="ECO:0000256" key="1">
    <source>
        <dbReference type="ARBA" id="ARBA00006594"/>
    </source>
</evidence>
<dbReference type="RefSeq" id="WP_245127730.1">
    <property type="nucleotide sequence ID" value="NZ_CP095070.1"/>
</dbReference>
<gene>
    <name evidence="3" type="ORF">MUN86_30735</name>
</gene>
<geneLocation type="plasmid" evidence="3 4">
    <name>unnamed9</name>
</geneLocation>
<name>A0ABY4GGB8_9BACT</name>
<dbReference type="InterPro" id="IPR003356">
    <property type="entry name" value="DNA_methylase_A-5"/>
</dbReference>
<dbReference type="SUPFAM" id="SSF53335">
    <property type="entry name" value="S-adenosyl-L-methionine-dependent methyltransferases"/>
    <property type="match status" value="1"/>
</dbReference>
<organism evidence="3 4">
    <name type="scientific">Hymenobacter volaticus</name>
    <dbReference type="NCBI Taxonomy" id="2932254"/>
    <lineage>
        <taxon>Bacteria</taxon>
        <taxon>Pseudomonadati</taxon>
        <taxon>Bacteroidota</taxon>
        <taxon>Cytophagia</taxon>
        <taxon>Cytophagales</taxon>
        <taxon>Hymenobacteraceae</taxon>
        <taxon>Hymenobacter</taxon>
    </lineage>
</organism>
<dbReference type="EMBL" id="CP095070">
    <property type="protein sequence ID" value="UOQ69881.1"/>
    <property type="molecule type" value="Genomic_DNA"/>
</dbReference>